<name>A0ABV1TCA6_9ACTN</name>
<feature type="transmembrane region" description="Helical" evidence="8">
    <location>
        <begin position="176"/>
        <end position="199"/>
    </location>
</feature>
<evidence type="ECO:0000256" key="5">
    <source>
        <dbReference type="ARBA" id="ARBA00022989"/>
    </source>
</evidence>
<dbReference type="Pfam" id="PF02133">
    <property type="entry name" value="Transp_cyt_pur"/>
    <property type="match status" value="1"/>
</dbReference>
<evidence type="ECO:0000313" key="10">
    <source>
        <dbReference type="Proteomes" id="UP001490365"/>
    </source>
</evidence>
<protein>
    <submittedName>
        <fullName evidence="9">Cytosine permease</fullName>
    </submittedName>
</protein>
<keyword evidence="5 8" id="KW-1133">Transmembrane helix</keyword>
<dbReference type="EMBL" id="JBEOZM010000003">
    <property type="protein sequence ID" value="MER6267669.1"/>
    <property type="molecule type" value="Genomic_DNA"/>
</dbReference>
<comment type="subcellular location">
    <subcellularLocation>
        <location evidence="1">Membrane</location>
        <topology evidence="1">Multi-pass membrane protein</topology>
    </subcellularLocation>
</comment>
<keyword evidence="4 8" id="KW-0812">Transmembrane</keyword>
<feature type="transmembrane region" description="Helical" evidence="8">
    <location>
        <begin position="252"/>
        <end position="273"/>
    </location>
</feature>
<dbReference type="RefSeq" id="WP_351956297.1">
    <property type="nucleotide sequence ID" value="NZ_JBEOZM010000003.1"/>
</dbReference>
<proteinExistence type="inferred from homology"/>
<keyword evidence="10" id="KW-1185">Reference proteome</keyword>
<reference evidence="9 10" key="1">
    <citation type="submission" date="2024-06" db="EMBL/GenBank/DDBJ databases">
        <title>The Natural Products Discovery Center: Release of the First 8490 Sequenced Strains for Exploring Actinobacteria Biosynthetic Diversity.</title>
        <authorList>
            <person name="Kalkreuter E."/>
            <person name="Kautsar S.A."/>
            <person name="Yang D."/>
            <person name="Bader C.D."/>
            <person name="Teijaro C.N."/>
            <person name="Fluegel L."/>
            <person name="Davis C.M."/>
            <person name="Simpson J.R."/>
            <person name="Lauterbach L."/>
            <person name="Steele A.D."/>
            <person name="Gui C."/>
            <person name="Meng S."/>
            <person name="Li G."/>
            <person name="Viehrig K."/>
            <person name="Ye F."/>
            <person name="Su P."/>
            <person name="Kiefer A.F."/>
            <person name="Nichols A."/>
            <person name="Cepeda A.J."/>
            <person name="Yan W."/>
            <person name="Fan B."/>
            <person name="Jiang Y."/>
            <person name="Adhikari A."/>
            <person name="Zheng C.-J."/>
            <person name="Schuster L."/>
            <person name="Cowan T.M."/>
            <person name="Smanski M.J."/>
            <person name="Chevrette M.G."/>
            <person name="De Carvalho L.P.S."/>
            <person name="Shen B."/>
        </authorList>
    </citation>
    <scope>NUCLEOTIDE SEQUENCE [LARGE SCALE GENOMIC DNA]</scope>
    <source>
        <strain evidence="9 10">NPDC001694</strain>
    </source>
</reference>
<dbReference type="InterPro" id="IPR026030">
    <property type="entry name" value="Pur-cyt_permease_Fcy2/21/22"/>
</dbReference>
<dbReference type="PANTHER" id="PTHR31806:SF1">
    <property type="entry name" value="PURINE-CYTOSINE PERMEASE FCY2-RELATED"/>
    <property type="match status" value="1"/>
</dbReference>
<comment type="caution">
    <text evidence="9">The sequence shown here is derived from an EMBL/GenBank/DDBJ whole genome shotgun (WGS) entry which is preliminary data.</text>
</comment>
<feature type="transmembrane region" description="Helical" evidence="8">
    <location>
        <begin position="211"/>
        <end position="231"/>
    </location>
</feature>
<sequence length="487" mass="50377">MAEAREPGRRLRVETHGLDVIGDADRKGTPRTLFWPWFGANVSVLGISYGAFALGFGISFWQALAAGVLGILASFLLCGLVAVAGKRGSAPTMVLSRAAYGVRGNRLPSVVSWVLTVGWETVLVALATMATATVFARLGRGGGTGTEVAALIVVCVLTVVGGVAGFDLIMRLQTVITVVTGVLTVLYVVLVAGHIHWATVRAIPAGSAQEFIGALVFMMTGFGLGWVNAAADYSRYLPRAASGRGVTGWTAFGGSVAPLLLLVFGLLLAGSSAPLNEAIAADPIGALTTILPTWFLIPFAVVAVLGLVGGAVLDIYSSGLALLSAGLPVPRYLAALADGVLMTAGAVYIVFFADDFLGQFTGFLTTLGVPIAAWCGIMLADLALRRRDYDEADLYRPAGRYGDVPLLPLLLTLAATALGWGLVTNTAASWLTWQGYLLAPLGLGGRSGAWAYANLGVLAAPALGFLGTLALGRARVRSQESLPASTA</sequence>
<organism evidence="9 10">
    <name type="scientific">Streptomyces sp. 900105755</name>
    <dbReference type="NCBI Taxonomy" id="3154389"/>
    <lineage>
        <taxon>Bacteria</taxon>
        <taxon>Bacillati</taxon>
        <taxon>Actinomycetota</taxon>
        <taxon>Actinomycetes</taxon>
        <taxon>Kitasatosporales</taxon>
        <taxon>Streptomycetaceae</taxon>
        <taxon>Streptomyces</taxon>
    </lineage>
</organism>
<comment type="similarity">
    <text evidence="2 7">Belongs to the purine-cytosine permease (2.A.39) family.</text>
</comment>
<feature type="transmembrane region" description="Helical" evidence="8">
    <location>
        <begin position="148"/>
        <end position="169"/>
    </location>
</feature>
<feature type="transmembrane region" description="Helical" evidence="8">
    <location>
        <begin position="329"/>
        <end position="351"/>
    </location>
</feature>
<feature type="transmembrane region" description="Helical" evidence="8">
    <location>
        <begin position="293"/>
        <end position="317"/>
    </location>
</feature>
<dbReference type="PANTHER" id="PTHR31806">
    <property type="entry name" value="PURINE-CYTOSINE PERMEASE FCY2-RELATED"/>
    <property type="match status" value="1"/>
</dbReference>
<evidence type="ECO:0000256" key="4">
    <source>
        <dbReference type="ARBA" id="ARBA00022692"/>
    </source>
</evidence>
<evidence type="ECO:0000256" key="3">
    <source>
        <dbReference type="ARBA" id="ARBA00022448"/>
    </source>
</evidence>
<evidence type="ECO:0000256" key="7">
    <source>
        <dbReference type="PIRNR" id="PIRNR002744"/>
    </source>
</evidence>
<feature type="transmembrane region" description="Helical" evidence="8">
    <location>
        <begin position="363"/>
        <end position="384"/>
    </location>
</feature>
<gene>
    <name evidence="9" type="ORF">ABT211_10260</name>
</gene>
<evidence type="ECO:0000256" key="6">
    <source>
        <dbReference type="ARBA" id="ARBA00023136"/>
    </source>
</evidence>
<feature type="transmembrane region" description="Helical" evidence="8">
    <location>
        <begin position="110"/>
        <end position="136"/>
    </location>
</feature>
<evidence type="ECO:0000256" key="8">
    <source>
        <dbReference type="SAM" id="Phobius"/>
    </source>
</evidence>
<dbReference type="InterPro" id="IPR001248">
    <property type="entry name" value="Pur-cyt_permease"/>
</dbReference>
<feature type="transmembrane region" description="Helical" evidence="8">
    <location>
        <begin position="34"/>
        <end position="54"/>
    </location>
</feature>
<evidence type="ECO:0000256" key="1">
    <source>
        <dbReference type="ARBA" id="ARBA00004141"/>
    </source>
</evidence>
<dbReference type="Proteomes" id="UP001490365">
    <property type="component" value="Unassembled WGS sequence"/>
</dbReference>
<feature type="transmembrane region" description="Helical" evidence="8">
    <location>
        <begin position="60"/>
        <end position="83"/>
    </location>
</feature>
<dbReference type="Gene3D" id="1.10.4160.10">
    <property type="entry name" value="Hydantoin permease"/>
    <property type="match status" value="1"/>
</dbReference>
<accession>A0ABV1TCA6</accession>
<keyword evidence="3 7" id="KW-0813">Transport</keyword>
<dbReference type="PIRSF" id="PIRSF002744">
    <property type="entry name" value="Pur-cyt_permease"/>
    <property type="match status" value="1"/>
</dbReference>
<evidence type="ECO:0000313" key="9">
    <source>
        <dbReference type="EMBL" id="MER6267669.1"/>
    </source>
</evidence>
<feature type="transmembrane region" description="Helical" evidence="8">
    <location>
        <begin position="451"/>
        <end position="472"/>
    </location>
</feature>
<feature type="transmembrane region" description="Helical" evidence="8">
    <location>
        <begin position="405"/>
        <end position="431"/>
    </location>
</feature>
<keyword evidence="6 7" id="KW-0472">Membrane</keyword>
<evidence type="ECO:0000256" key="2">
    <source>
        <dbReference type="ARBA" id="ARBA00008974"/>
    </source>
</evidence>